<evidence type="ECO:0000313" key="2">
    <source>
        <dbReference type="EMBL" id="GAA4805065.1"/>
    </source>
</evidence>
<dbReference type="Proteomes" id="UP001501411">
    <property type="component" value="Unassembled WGS sequence"/>
</dbReference>
<feature type="domain" description="TPM" evidence="1">
    <location>
        <begin position="2"/>
        <end position="114"/>
    </location>
</feature>
<dbReference type="RefSeq" id="WP_345234373.1">
    <property type="nucleotide sequence ID" value="NZ_BAABIQ010000043.1"/>
</dbReference>
<dbReference type="EMBL" id="BAABIQ010000043">
    <property type="protein sequence ID" value="GAA4805065.1"/>
    <property type="molecule type" value="Genomic_DNA"/>
</dbReference>
<organism evidence="2 3">
    <name type="scientific">Olivibacter ginsenosidimutans</name>
    <dbReference type="NCBI Taxonomy" id="1176537"/>
    <lineage>
        <taxon>Bacteria</taxon>
        <taxon>Pseudomonadati</taxon>
        <taxon>Bacteroidota</taxon>
        <taxon>Sphingobacteriia</taxon>
        <taxon>Sphingobacteriales</taxon>
        <taxon>Sphingobacteriaceae</taxon>
        <taxon>Olivibacter</taxon>
    </lineage>
</organism>
<dbReference type="Pfam" id="PF04536">
    <property type="entry name" value="TPM_phosphatase"/>
    <property type="match status" value="1"/>
</dbReference>
<proteinExistence type="predicted"/>
<dbReference type="Gene3D" id="3.10.310.50">
    <property type="match status" value="1"/>
</dbReference>
<comment type="caution">
    <text evidence="2">The sequence shown here is derived from an EMBL/GenBank/DDBJ whole genome shotgun (WGS) entry which is preliminary data.</text>
</comment>
<sequence length="149" mass="16854">MDIFNSEEQEQLAHAIGLAEARTSGEIRVCVERRCKQDVLIRAQECFFHLGMHQTALRNGVLLYLSTDDHQFAIIGDQGIDSKVANDFWDLTKEKMLSHFKSGDLLKGLITGIACAGEQLQHLFPRAHDDVNELPNDIVFIDRHHTLNS</sequence>
<dbReference type="PANTHER" id="PTHR30373">
    <property type="entry name" value="UPF0603 PROTEIN YGCG"/>
    <property type="match status" value="1"/>
</dbReference>
<protein>
    <submittedName>
        <fullName evidence="2">TPM domain-containing protein</fullName>
    </submittedName>
</protein>
<dbReference type="PANTHER" id="PTHR30373:SF8">
    <property type="entry name" value="BLL7265 PROTEIN"/>
    <property type="match status" value="1"/>
</dbReference>
<keyword evidence="3" id="KW-1185">Reference proteome</keyword>
<evidence type="ECO:0000259" key="1">
    <source>
        <dbReference type="Pfam" id="PF04536"/>
    </source>
</evidence>
<evidence type="ECO:0000313" key="3">
    <source>
        <dbReference type="Proteomes" id="UP001501411"/>
    </source>
</evidence>
<reference evidence="3" key="1">
    <citation type="journal article" date="2019" name="Int. J. Syst. Evol. Microbiol.">
        <title>The Global Catalogue of Microorganisms (GCM) 10K type strain sequencing project: providing services to taxonomists for standard genome sequencing and annotation.</title>
        <authorList>
            <consortium name="The Broad Institute Genomics Platform"/>
            <consortium name="The Broad Institute Genome Sequencing Center for Infectious Disease"/>
            <person name="Wu L."/>
            <person name="Ma J."/>
        </authorList>
    </citation>
    <scope>NUCLEOTIDE SEQUENCE [LARGE SCALE GENOMIC DNA]</scope>
    <source>
        <strain evidence="3">JCM 18200</strain>
    </source>
</reference>
<name>A0ABP9C780_9SPHI</name>
<accession>A0ABP9C780</accession>
<dbReference type="InterPro" id="IPR007621">
    <property type="entry name" value="TPM_dom"/>
</dbReference>
<gene>
    <name evidence="2" type="ORF">GCM10023231_37780</name>
</gene>